<sequence>MRNSRFNQAQTDAPPNDFVEIIHDLRCIDVQTTKFWRFTPYDGTVRKSYHYESKGTLFLDSHPVEWVNKNQTNVRTLDSIWLGNRIPGVDWYDRYSFGISDPRLVGTPEVSPPNEPVKAFCICGKEGPNDEKCDVCLYTFSHFRHPDSETDKPGMKLVSK</sequence>
<evidence type="ECO:0000313" key="1">
    <source>
        <dbReference type="EMBL" id="SVE44347.1"/>
    </source>
</evidence>
<proteinExistence type="predicted"/>
<dbReference type="EMBL" id="UINC01217656">
    <property type="protein sequence ID" value="SVE44347.1"/>
    <property type="molecule type" value="Genomic_DNA"/>
</dbReference>
<feature type="non-terminal residue" evidence="1">
    <location>
        <position position="160"/>
    </location>
</feature>
<organism evidence="1">
    <name type="scientific">marine metagenome</name>
    <dbReference type="NCBI Taxonomy" id="408172"/>
    <lineage>
        <taxon>unclassified sequences</taxon>
        <taxon>metagenomes</taxon>
        <taxon>ecological metagenomes</taxon>
    </lineage>
</organism>
<name>A0A383DIP3_9ZZZZ</name>
<protein>
    <submittedName>
        <fullName evidence="1">Uncharacterized protein</fullName>
    </submittedName>
</protein>
<accession>A0A383DIP3</accession>
<dbReference type="AlphaFoldDB" id="A0A383DIP3"/>
<gene>
    <name evidence="1" type="ORF">METZ01_LOCUS497201</name>
</gene>
<reference evidence="1" key="1">
    <citation type="submission" date="2018-05" db="EMBL/GenBank/DDBJ databases">
        <authorList>
            <person name="Lanie J.A."/>
            <person name="Ng W.-L."/>
            <person name="Kazmierczak K.M."/>
            <person name="Andrzejewski T.M."/>
            <person name="Davidsen T.M."/>
            <person name="Wayne K.J."/>
            <person name="Tettelin H."/>
            <person name="Glass J.I."/>
            <person name="Rusch D."/>
            <person name="Podicherti R."/>
            <person name="Tsui H.-C.T."/>
            <person name="Winkler M.E."/>
        </authorList>
    </citation>
    <scope>NUCLEOTIDE SEQUENCE</scope>
</reference>